<comment type="caution">
    <text evidence="1">The sequence shown here is derived from an EMBL/GenBank/DDBJ whole genome shotgun (WGS) entry which is preliminary data.</text>
</comment>
<evidence type="ECO:0000313" key="1">
    <source>
        <dbReference type="EMBL" id="KAF4658718.1"/>
    </source>
</evidence>
<dbReference type="AlphaFoldDB" id="A0A7J6LHE2"/>
<sequence>MLVYGSLPLEGHTRDRQVSEAADSSFCPSLKRSRSVERWYFCDEWMPLELPHILRQEGMECIAPFEVESIDARKRPTLVVFYSPWNKECIRKSDDMLRIGKELKELHLSASKTLRIVFVNVESADSDLGTIEACNRFIRDHHLRGCFLPSVELHRGTERFVYEGAISSVVELKEWVIDNCAADKLEVRSSVLSLAFSSD</sequence>
<name>A0A7J6LHE2_PERCH</name>
<dbReference type="SUPFAM" id="SSF52833">
    <property type="entry name" value="Thioredoxin-like"/>
    <property type="match status" value="1"/>
</dbReference>
<dbReference type="InterPro" id="IPR036249">
    <property type="entry name" value="Thioredoxin-like_sf"/>
</dbReference>
<dbReference type="EMBL" id="JAAPAO010000482">
    <property type="protein sequence ID" value="KAF4658718.1"/>
    <property type="molecule type" value="Genomic_DNA"/>
</dbReference>
<reference evidence="1 2" key="1">
    <citation type="submission" date="2020-04" db="EMBL/GenBank/DDBJ databases">
        <title>Perkinsus chesapeaki whole genome sequence.</title>
        <authorList>
            <person name="Bogema D.R."/>
        </authorList>
    </citation>
    <scope>NUCLEOTIDE SEQUENCE [LARGE SCALE GENOMIC DNA]</scope>
    <source>
        <strain evidence="1">ATCC PRA-425</strain>
    </source>
</reference>
<organism evidence="1 2">
    <name type="scientific">Perkinsus chesapeaki</name>
    <name type="common">Clam parasite</name>
    <name type="synonym">Perkinsus andrewsi</name>
    <dbReference type="NCBI Taxonomy" id="330153"/>
    <lineage>
        <taxon>Eukaryota</taxon>
        <taxon>Sar</taxon>
        <taxon>Alveolata</taxon>
        <taxon>Perkinsozoa</taxon>
        <taxon>Perkinsea</taxon>
        <taxon>Perkinsida</taxon>
        <taxon>Perkinsidae</taxon>
        <taxon>Perkinsus</taxon>
    </lineage>
</organism>
<dbReference type="Gene3D" id="3.40.30.10">
    <property type="entry name" value="Glutaredoxin"/>
    <property type="match status" value="1"/>
</dbReference>
<gene>
    <name evidence="1" type="ORF">FOL47_007873</name>
</gene>
<keyword evidence="2" id="KW-1185">Reference proteome</keyword>
<proteinExistence type="predicted"/>
<accession>A0A7J6LHE2</accession>
<evidence type="ECO:0008006" key="3">
    <source>
        <dbReference type="Google" id="ProtNLM"/>
    </source>
</evidence>
<dbReference type="Proteomes" id="UP000591131">
    <property type="component" value="Unassembled WGS sequence"/>
</dbReference>
<evidence type="ECO:0000313" key="2">
    <source>
        <dbReference type="Proteomes" id="UP000591131"/>
    </source>
</evidence>
<protein>
    <recommendedName>
        <fullName evidence="3">Thioredoxin domain-containing protein</fullName>
    </recommendedName>
</protein>